<dbReference type="FunFam" id="3.40.50.10470:FF:000006">
    <property type="entry name" value="Methylthioribose-1-phosphate isomerase"/>
    <property type="match status" value="1"/>
</dbReference>
<dbReference type="HAMAP" id="MF_01678">
    <property type="entry name" value="Salvage_MtnA"/>
    <property type="match status" value="1"/>
</dbReference>
<name>A0AAU0UMQ7_9FIRM</name>
<dbReference type="Proteomes" id="UP001329915">
    <property type="component" value="Chromosome"/>
</dbReference>
<dbReference type="PANTHER" id="PTHR43475">
    <property type="entry name" value="METHYLTHIORIBOSE-1-PHOSPHATE ISOMERASE"/>
    <property type="match status" value="1"/>
</dbReference>
<feature type="site" description="Transition state stabilizer" evidence="3">
    <location>
        <position position="155"/>
    </location>
</feature>
<dbReference type="EMBL" id="CP121694">
    <property type="protein sequence ID" value="WRO22210.1"/>
    <property type="molecule type" value="Genomic_DNA"/>
</dbReference>
<evidence type="ECO:0000256" key="1">
    <source>
        <dbReference type="ARBA" id="ARBA00023235"/>
    </source>
</evidence>
<dbReference type="InterPro" id="IPR000649">
    <property type="entry name" value="IF-2B-related"/>
</dbReference>
<keyword evidence="5" id="KW-1185">Reference proteome</keyword>
<dbReference type="InterPro" id="IPR037171">
    <property type="entry name" value="NagB/RpiA_transferase-like"/>
</dbReference>
<dbReference type="GO" id="GO:0019509">
    <property type="term" value="P:L-methionine salvage from methylthioadenosine"/>
    <property type="evidence" value="ECO:0007669"/>
    <property type="project" value="UniProtKB-UniRule"/>
</dbReference>
<dbReference type="NCBIfam" id="NF004326">
    <property type="entry name" value="PRK05720.1"/>
    <property type="match status" value="1"/>
</dbReference>
<dbReference type="NCBIfam" id="TIGR00524">
    <property type="entry name" value="eIF-2B_rel"/>
    <property type="match status" value="1"/>
</dbReference>
<feature type="binding site" evidence="3">
    <location>
        <position position="194"/>
    </location>
    <ligand>
        <name>substrate</name>
    </ligand>
</feature>
<organism evidence="4 5">
    <name type="scientific">Metallumcola ferriviriculae</name>
    <dbReference type="NCBI Taxonomy" id="3039180"/>
    <lineage>
        <taxon>Bacteria</taxon>
        <taxon>Bacillati</taxon>
        <taxon>Bacillota</taxon>
        <taxon>Clostridia</taxon>
        <taxon>Neomoorellales</taxon>
        <taxon>Desulfitibacteraceae</taxon>
        <taxon>Metallumcola</taxon>
    </lineage>
</organism>
<dbReference type="Pfam" id="PF01008">
    <property type="entry name" value="IF-2B"/>
    <property type="match status" value="1"/>
</dbReference>
<dbReference type="KEGG" id="dbc:MFMK1_002035"/>
<feature type="binding site" evidence="3">
    <location>
        <begin position="245"/>
        <end position="246"/>
    </location>
    <ligand>
        <name>substrate</name>
    </ligand>
</feature>
<reference evidence="4 5" key="1">
    <citation type="submission" date="2023-04" db="EMBL/GenBank/DDBJ databases">
        <authorList>
            <person name="Hsu D."/>
        </authorList>
    </citation>
    <scope>NUCLEOTIDE SEQUENCE [LARGE SCALE GENOMIC DNA]</scope>
    <source>
        <strain evidence="4 5">MK1</strain>
    </source>
</reference>
<feature type="binding site" evidence="3">
    <location>
        <position position="87"/>
    </location>
    <ligand>
        <name>substrate</name>
    </ligand>
</feature>
<comment type="catalytic activity">
    <reaction evidence="2 3">
        <text>5-(methylsulfanyl)-alpha-D-ribose 1-phosphate = 5-(methylsulfanyl)-D-ribulose 1-phosphate</text>
        <dbReference type="Rhea" id="RHEA:19989"/>
        <dbReference type="ChEBI" id="CHEBI:58533"/>
        <dbReference type="ChEBI" id="CHEBI:58548"/>
        <dbReference type="EC" id="5.3.1.23"/>
    </reaction>
</comment>
<dbReference type="GO" id="GO:0046523">
    <property type="term" value="F:S-methyl-5-thioribose-1-phosphate isomerase activity"/>
    <property type="evidence" value="ECO:0007669"/>
    <property type="project" value="UniProtKB-UniRule"/>
</dbReference>
<feature type="active site" description="Proton donor" evidence="3">
    <location>
        <position position="235"/>
    </location>
</feature>
<dbReference type="NCBIfam" id="TIGR00512">
    <property type="entry name" value="salvage_mtnA"/>
    <property type="match status" value="1"/>
</dbReference>
<dbReference type="AlphaFoldDB" id="A0AAU0UMQ7"/>
<protein>
    <recommendedName>
        <fullName evidence="3">Methylthioribose-1-phosphate isomerase</fullName>
        <shortName evidence="3">M1Pi</shortName>
        <shortName evidence="3">MTR-1-P isomerase</shortName>
        <ecNumber evidence="3">5.3.1.23</ecNumber>
    </recommendedName>
    <alternativeName>
        <fullName evidence="3">S-methyl-5-thioribose-1-phosphate isomerase</fullName>
    </alternativeName>
</protein>
<dbReference type="InterPro" id="IPR042529">
    <property type="entry name" value="IF_2B-like_C"/>
</dbReference>
<dbReference type="EC" id="5.3.1.23" evidence="3"/>
<dbReference type="SUPFAM" id="SSF100950">
    <property type="entry name" value="NagB/RpiA/CoA transferase-like"/>
    <property type="match status" value="1"/>
</dbReference>
<evidence type="ECO:0000313" key="5">
    <source>
        <dbReference type="Proteomes" id="UP001329915"/>
    </source>
</evidence>
<dbReference type="Gene3D" id="1.20.120.420">
    <property type="entry name" value="translation initiation factor eif-2b, domain 1"/>
    <property type="match status" value="1"/>
</dbReference>
<keyword evidence="3" id="KW-0486">Methionine biosynthesis</keyword>
<dbReference type="InterPro" id="IPR011559">
    <property type="entry name" value="Initiation_fac_2B_a/b/d"/>
</dbReference>
<evidence type="ECO:0000256" key="3">
    <source>
        <dbReference type="HAMAP-Rule" id="MF_01678"/>
    </source>
</evidence>
<dbReference type="InterPro" id="IPR005251">
    <property type="entry name" value="IF-M1Pi"/>
</dbReference>
<sequence>METMSWQGDRLLLLDQQKLPSEIKQINCFDYLAVADAIRTMKVRGAPAIGAAAAFGMVLGAMEFSGGNVSALKKHLEKVAEVLLNTRPTAVNLFWAVKRMQQSMSVHLDETPAAVIKVLEKEAEEIFREDVELNKKIGYFGSKLIPQNAAILTHCNAGSLATAGYGTAIGVIRTAHSDGKQVTVFADETRPLLQGARLTAWELQEDRIPVTLITDSMAGYLMQLGKIDLVIVGADRIAANGDVANKIGTYSLAVLAKAHAIPFYVAAPYSTIDMALTDGSQIVIEERDHEEVRRIGGIMTAPVGIPVFNPAFDVTTARLISAIITDKGVVSAPYQEELKKITGGGSQ</sequence>
<feature type="binding site" evidence="3">
    <location>
        <begin position="44"/>
        <end position="46"/>
    </location>
    <ligand>
        <name>substrate</name>
    </ligand>
</feature>
<proteinExistence type="inferred from homology"/>
<comment type="pathway">
    <text evidence="3">Amino-acid biosynthesis; L-methionine biosynthesis via salvage pathway; L-methionine from S-methyl-5-thio-alpha-D-ribose 1-phosphate: step 1/6.</text>
</comment>
<gene>
    <name evidence="3 4" type="primary">mtnA</name>
    <name evidence="4" type="ORF">MFMK1_002035</name>
</gene>
<dbReference type="PANTHER" id="PTHR43475:SF1">
    <property type="entry name" value="METHYLTHIORIBOSE-1-PHOSPHATE ISOMERASE"/>
    <property type="match status" value="1"/>
</dbReference>
<evidence type="ECO:0000313" key="4">
    <source>
        <dbReference type="EMBL" id="WRO22210.1"/>
    </source>
</evidence>
<accession>A0AAU0UMQ7</accession>
<evidence type="ECO:0000256" key="2">
    <source>
        <dbReference type="ARBA" id="ARBA00052401"/>
    </source>
</evidence>
<dbReference type="FunFam" id="1.20.120.420:FF:000003">
    <property type="entry name" value="Methylthioribose-1-phosphate isomerase"/>
    <property type="match status" value="1"/>
</dbReference>
<comment type="function">
    <text evidence="3">Catalyzes the interconversion of methylthioribose-1-phosphate (MTR-1-P) into methylthioribulose-1-phosphate (MTRu-1-P).</text>
</comment>
<keyword evidence="3" id="KW-0028">Amino-acid biosynthesis</keyword>
<keyword evidence="1 3" id="KW-0413">Isomerase</keyword>
<comment type="similarity">
    <text evidence="3">Belongs to the EIF-2B alpha/beta/delta subunits family. MtnA subfamily.</text>
</comment>
<dbReference type="InterPro" id="IPR027363">
    <property type="entry name" value="M1Pi_N"/>
</dbReference>
<dbReference type="Gene3D" id="3.40.50.10470">
    <property type="entry name" value="Translation initiation factor eif-2b, domain 2"/>
    <property type="match status" value="1"/>
</dbReference>
<dbReference type="RefSeq" id="WP_366924921.1">
    <property type="nucleotide sequence ID" value="NZ_CP121694.1"/>
</dbReference>